<accession>A0A8H8A1Q8</accession>
<comment type="caution">
    <text evidence="2">The sequence shown here is derived from an EMBL/GenBank/DDBJ whole genome shotgun (WGS) entry which is preliminary data.</text>
</comment>
<gene>
    <name evidence="2" type="ORF">BJ554DRAFT_8378</name>
</gene>
<evidence type="ECO:0000313" key="2">
    <source>
        <dbReference type="EMBL" id="KAG5463345.1"/>
    </source>
</evidence>
<dbReference type="Proteomes" id="UP000673691">
    <property type="component" value="Unassembled WGS sequence"/>
</dbReference>
<keyword evidence="3" id="KW-1185">Reference proteome</keyword>
<sequence>PGIARGKKTAASVRVKCGQGREASGSPRRLLAQLLTERLLRRLERRRPRCPERIRLLLPRIGPSARGGHPERVDGPAEPILLNQAAGRPVERPEAAADTAAAVPLSSQDRSPARVLAVEDQRPGTKRRCAGARAAELPAERSAAAAAAAVKPTARRHARDWHRCRRWRLLREGVQRTQRVERLCGVTRLHGVGDHSGRNRARNGAVSRRRERVQARRRYRERGTSAEEVGASWTHDGVWESVRSRSRKRPRLSGGVYLVAVVARENAGRRLRTETRLLCVKLRRAQLLRKRIVRRERCREGRHARHHALHICVAKVPKALFSIKIAAESAEAGSYDLRCTRRSGASEWIVQSCASMI</sequence>
<evidence type="ECO:0000256" key="1">
    <source>
        <dbReference type="SAM" id="MobiDB-lite"/>
    </source>
</evidence>
<dbReference type="AlphaFoldDB" id="A0A8H8A1Q8"/>
<feature type="region of interest" description="Disordered" evidence="1">
    <location>
        <begin position="194"/>
        <end position="219"/>
    </location>
</feature>
<protein>
    <submittedName>
        <fullName evidence="2">Uncharacterized protein</fullName>
    </submittedName>
</protein>
<dbReference type="EMBL" id="JAEFCI010000747">
    <property type="protein sequence ID" value="KAG5463345.1"/>
    <property type="molecule type" value="Genomic_DNA"/>
</dbReference>
<reference evidence="2 3" key="1">
    <citation type="journal article" name="Sci. Rep.">
        <title>Genome-scale phylogenetic analyses confirm Olpidium as the closest living zoosporic fungus to the non-flagellated, terrestrial fungi.</title>
        <authorList>
            <person name="Chang Y."/>
            <person name="Rochon D."/>
            <person name="Sekimoto S."/>
            <person name="Wang Y."/>
            <person name="Chovatia M."/>
            <person name="Sandor L."/>
            <person name="Salamov A."/>
            <person name="Grigoriev I.V."/>
            <person name="Stajich J.E."/>
            <person name="Spatafora J.W."/>
        </authorList>
    </citation>
    <scope>NUCLEOTIDE SEQUENCE [LARGE SCALE GENOMIC DNA]</scope>
    <source>
        <strain evidence="2">S191</strain>
    </source>
</reference>
<evidence type="ECO:0000313" key="3">
    <source>
        <dbReference type="Proteomes" id="UP000673691"/>
    </source>
</evidence>
<proteinExistence type="predicted"/>
<feature type="compositionally biased region" description="Basic residues" evidence="1">
    <location>
        <begin position="207"/>
        <end position="219"/>
    </location>
</feature>
<name>A0A8H8A1Q8_9FUNG</name>
<organism evidence="2 3">
    <name type="scientific">Olpidium bornovanus</name>
    <dbReference type="NCBI Taxonomy" id="278681"/>
    <lineage>
        <taxon>Eukaryota</taxon>
        <taxon>Fungi</taxon>
        <taxon>Fungi incertae sedis</taxon>
        <taxon>Olpidiomycota</taxon>
        <taxon>Olpidiomycotina</taxon>
        <taxon>Olpidiomycetes</taxon>
        <taxon>Olpidiales</taxon>
        <taxon>Olpidiaceae</taxon>
        <taxon>Olpidium</taxon>
    </lineage>
</organism>
<feature type="non-terminal residue" evidence="2">
    <location>
        <position position="1"/>
    </location>
</feature>